<dbReference type="SUPFAM" id="SSF48264">
    <property type="entry name" value="Cytochrome P450"/>
    <property type="match status" value="1"/>
</dbReference>
<evidence type="ECO:0000256" key="1">
    <source>
        <dbReference type="ARBA" id="ARBA00010617"/>
    </source>
</evidence>
<dbReference type="GO" id="GO:0008395">
    <property type="term" value="F:steroid hydroxylase activity"/>
    <property type="evidence" value="ECO:0007669"/>
    <property type="project" value="TreeGrafter"/>
</dbReference>
<dbReference type="EMBL" id="JACHML010000001">
    <property type="protein sequence ID" value="MBB6390502.1"/>
    <property type="molecule type" value="Genomic_DNA"/>
</dbReference>
<keyword evidence="5" id="KW-0408">Iron</keyword>
<dbReference type="GO" id="GO:0005506">
    <property type="term" value="F:iron ion binding"/>
    <property type="evidence" value="ECO:0007669"/>
    <property type="project" value="InterPro"/>
</dbReference>
<dbReference type="InterPro" id="IPR036396">
    <property type="entry name" value="Cyt_P450_sf"/>
</dbReference>
<keyword evidence="3" id="KW-0479">Metal-binding</keyword>
<keyword evidence="8" id="KW-1185">Reference proteome</keyword>
<name>A0A7X0FP21_9MICO</name>
<dbReference type="RefSeq" id="WP_184749747.1">
    <property type="nucleotide sequence ID" value="NZ_BAAAJR010000003.1"/>
</dbReference>
<protein>
    <submittedName>
        <fullName evidence="7">Cytochrome P450</fullName>
    </submittedName>
</protein>
<dbReference type="AlphaFoldDB" id="A0A7X0FP21"/>
<keyword evidence="6" id="KW-0503">Monooxygenase</keyword>
<dbReference type="GO" id="GO:0006707">
    <property type="term" value="P:cholesterol catabolic process"/>
    <property type="evidence" value="ECO:0007669"/>
    <property type="project" value="TreeGrafter"/>
</dbReference>
<sequence>MQIHATAHEPTTGLDISSVAFWSKTFDERNETFAQLRADHPVSWHPPMEDLDLAPEEHGEAGYWAVVRAEDIAHVSMHHELFSSQLGTTSLHPIPGNAGASFLDYDPPKHTAYRKIMSAAFTPKAVARLSQKIEERAAGIIDRVVGAGEIDFVDEVSSRLPMMTVADLLGVPEELMETFRQAGDDLFALQDPGVGGSREERFATSATAFGTLSQIATELAEARRAKPQDDIMTALVQANIDGEVLDEMDLTMITLLFATAGNDTTKQTTTWSLMQLEANPDQKRWLMDDYDGRIVGAIEEFVRHASPVMQFARTATQDVELGGQLISAGDKVGIFYCSGNRDESVFDRPGRFDLSRTPNRHQAFGGGGVHYCLGNAVAKAQLRALFRQILTKLPDIEIGEPVQLVSDFINGVRHLPVTIR</sequence>
<evidence type="ECO:0000313" key="8">
    <source>
        <dbReference type="Proteomes" id="UP000537775"/>
    </source>
</evidence>
<dbReference type="Gene3D" id="1.10.630.10">
    <property type="entry name" value="Cytochrome P450"/>
    <property type="match status" value="1"/>
</dbReference>
<dbReference type="PANTHER" id="PTHR46696">
    <property type="entry name" value="P450, PUTATIVE (EUROFUNG)-RELATED"/>
    <property type="match status" value="1"/>
</dbReference>
<dbReference type="FunFam" id="1.10.630.10:FF:000018">
    <property type="entry name" value="Cytochrome P450 monooxygenase"/>
    <property type="match status" value="1"/>
</dbReference>
<dbReference type="InterPro" id="IPR001128">
    <property type="entry name" value="Cyt_P450"/>
</dbReference>
<evidence type="ECO:0000256" key="4">
    <source>
        <dbReference type="ARBA" id="ARBA00023002"/>
    </source>
</evidence>
<dbReference type="GO" id="GO:0020037">
    <property type="term" value="F:heme binding"/>
    <property type="evidence" value="ECO:0007669"/>
    <property type="project" value="InterPro"/>
</dbReference>
<gene>
    <name evidence="7" type="ORF">HD594_000815</name>
</gene>
<organism evidence="7 8">
    <name type="scientific">Microbacterium thalassium</name>
    <dbReference type="NCBI Taxonomy" id="362649"/>
    <lineage>
        <taxon>Bacteria</taxon>
        <taxon>Bacillati</taxon>
        <taxon>Actinomycetota</taxon>
        <taxon>Actinomycetes</taxon>
        <taxon>Micrococcales</taxon>
        <taxon>Microbacteriaceae</taxon>
        <taxon>Microbacterium</taxon>
    </lineage>
</organism>
<evidence type="ECO:0000256" key="2">
    <source>
        <dbReference type="ARBA" id="ARBA00022617"/>
    </source>
</evidence>
<keyword evidence="4" id="KW-0560">Oxidoreductase</keyword>
<dbReference type="CDD" id="cd11033">
    <property type="entry name" value="CYP142-like"/>
    <property type="match status" value="1"/>
</dbReference>
<dbReference type="InterPro" id="IPR002397">
    <property type="entry name" value="Cyt_P450_B"/>
</dbReference>
<evidence type="ECO:0000256" key="3">
    <source>
        <dbReference type="ARBA" id="ARBA00022723"/>
    </source>
</evidence>
<dbReference type="GO" id="GO:0036199">
    <property type="term" value="F:cholest-4-en-3-one 26-monooxygenase activity"/>
    <property type="evidence" value="ECO:0007669"/>
    <property type="project" value="TreeGrafter"/>
</dbReference>
<dbReference type="PRINTS" id="PR00359">
    <property type="entry name" value="BP450"/>
</dbReference>
<comment type="similarity">
    <text evidence="1">Belongs to the cytochrome P450 family.</text>
</comment>
<dbReference type="Pfam" id="PF00067">
    <property type="entry name" value="p450"/>
    <property type="match status" value="1"/>
</dbReference>
<dbReference type="PANTHER" id="PTHR46696:SF4">
    <property type="entry name" value="BIOTIN BIOSYNTHESIS CYTOCHROME P450"/>
    <property type="match status" value="1"/>
</dbReference>
<keyword evidence="2" id="KW-0349">Heme</keyword>
<comment type="caution">
    <text evidence="7">The sequence shown here is derived from an EMBL/GenBank/DDBJ whole genome shotgun (WGS) entry which is preliminary data.</text>
</comment>
<proteinExistence type="inferred from homology"/>
<reference evidence="7 8" key="1">
    <citation type="submission" date="2020-08" db="EMBL/GenBank/DDBJ databases">
        <title>Sequencing the genomes of 1000 actinobacteria strains.</title>
        <authorList>
            <person name="Klenk H.-P."/>
        </authorList>
    </citation>
    <scope>NUCLEOTIDE SEQUENCE [LARGE SCALE GENOMIC DNA]</scope>
    <source>
        <strain evidence="7 8">DSM 12511</strain>
    </source>
</reference>
<evidence type="ECO:0000313" key="7">
    <source>
        <dbReference type="EMBL" id="MBB6390502.1"/>
    </source>
</evidence>
<evidence type="ECO:0000256" key="5">
    <source>
        <dbReference type="ARBA" id="ARBA00023004"/>
    </source>
</evidence>
<accession>A0A7X0FP21</accession>
<evidence type="ECO:0000256" key="6">
    <source>
        <dbReference type="ARBA" id="ARBA00023033"/>
    </source>
</evidence>
<dbReference type="Proteomes" id="UP000537775">
    <property type="component" value="Unassembled WGS sequence"/>
</dbReference>